<dbReference type="STRING" id="690417.IC63_03325"/>
<keyword evidence="1" id="KW-1133">Transmembrane helix</keyword>
<protein>
    <submittedName>
        <fullName evidence="2">Membrane protein</fullName>
    </submittedName>
</protein>
<reference evidence="2 3" key="1">
    <citation type="submission" date="2014-09" db="EMBL/GenBank/DDBJ databases">
        <authorList>
            <person name="McGinnis J.M."/>
            <person name="Wolfgang W.J."/>
        </authorList>
    </citation>
    <scope>NUCLEOTIDE SEQUENCE [LARGE SCALE GENOMIC DNA]</scope>
    <source>
        <strain evidence="2 3">HAMBI 3106</strain>
    </source>
</reference>
<keyword evidence="3" id="KW-1185">Reference proteome</keyword>
<reference evidence="2 3" key="2">
    <citation type="submission" date="2014-10" db="EMBL/GenBank/DDBJ databases">
        <title>Paracoccus sanguinis sp. nov., isolated from clinical specimens of New York State patients.</title>
        <authorList>
            <person name="Mingle L.A."/>
            <person name="Cole J.A."/>
            <person name="Lapierre P."/>
            <person name="Musser K.A."/>
        </authorList>
    </citation>
    <scope>NUCLEOTIDE SEQUENCE [LARGE SCALE GENOMIC DNA]</scope>
    <source>
        <strain evidence="2 3">HAMBI 3106</strain>
    </source>
</reference>
<dbReference type="RefSeq" id="WP_036716914.1">
    <property type="nucleotide sequence ID" value="NZ_JRKS01000006.1"/>
</dbReference>
<evidence type="ECO:0000313" key="2">
    <source>
        <dbReference type="EMBL" id="KGJ08851.1"/>
    </source>
</evidence>
<dbReference type="EMBL" id="JRKS01000006">
    <property type="protein sequence ID" value="KGJ08851.1"/>
    <property type="molecule type" value="Genomic_DNA"/>
</dbReference>
<dbReference type="OrthoDB" id="9790409at2"/>
<sequence length="137" mass="14189">MSGLRLVLPLLVGALFGAALLLSGMTDPAKVRGFLDVFGAWDPTLAFVMGGAVAVMAVGWRVAGRFTRAATGEPLPGRPETRIDSRLFLGSAMFGLGWGIAGYCPGPAAASALIAPWPFLIFLAAMLAGMAAVRLVR</sequence>
<accession>A0A099FF72</accession>
<comment type="caution">
    <text evidence="2">The sequence shown here is derived from an EMBL/GenBank/DDBJ whole genome shotgun (WGS) entry which is preliminary data.</text>
</comment>
<feature type="transmembrane region" description="Helical" evidence="1">
    <location>
        <begin position="115"/>
        <end position="136"/>
    </location>
</feature>
<organism evidence="2 3">
    <name type="scientific">Paracoccus sphaerophysae</name>
    <dbReference type="NCBI Taxonomy" id="690417"/>
    <lineage>
        <taxon>Bacteria</taxon>
        <taxon>Pseudomonadati</taxon>
        <taxon>Pseudomonadota</taxon>
        <taxon>Alphaproteobacteria</taxon>
        <taxon>Rhodobacterales</taxon>
        <taxon>Paracoccaceae</taxon>
        <taxon>Paracoccus</taxon>
    </lineage>
</organism>
<keyword evidence="1" id="KW-0812">Transmembrane</keyword>
<dbReference type="InterPro" id="IPR046513">
    <property type="entry name" value="DUF6691"/>
</dbReference>
<dbReference type="AlphaFoldDB" id="A0A099FF72"/>
<dbReference type="Pfam" id="PF20398">
    <property type="entry name" value="DUF6691"/>
    <property type="match status" value="1"/>
</dbReference>
<gene>
    <name evidence="2" type="ORF">IC63_03325</name>
</gene>
<feature type="transmembrane region" description="Helical" evidence="1">
    <location>
        <begin position="44"/>
        <end position="64"/>
    </location>
</feature>
<name>A0A099FF72_9RHOB</name>
<evidence type="ECO:0000313" key="3">
    <source>
        <dbReference type="Proteomes" id="UP000029917"/>
    </source>
</evidence>
<keyword evidence="1" id="KW-0472">Membrane</keyword>
<dbReference type="Proteomes" id="UP000029917">
    <property type="component" value="Unassembled WGS sequence"/>
</dbReference>
<proteinExistence type="predicted"/>
<evidence type="ECO:0000256" key="1">
    <source>
        <dbReference type="SAM" id="Phobius"/>
    </source>
</evidence>
<feature type="transmembrane region" description="Helical" evidence="1">
    <location>
        <begin position="85"/>
        <end position="103"/>
    </location>
</feature>